<organism evidence="1">
    <name type="scientific">marine sediment metagenome</name>
    <dbReference type="NCBI Taxonomy" id="412755"/>
    <lineage>
        <taxon>unclassified sequences</taxon>
        <taxon>metagenomes</taxon>
        <taxon>ecological metagenomes</taxon>
    </lineage>
</organism>
<dbReference type="AlphaFoldDB" id="A0A0F9B922"/>
<dbReference type="EMBL" id="LAZR01050510">
    <property type="protein sequence ID" value="KKK87199.1"/>
    <property type="molecule type" value="Genomic_DNA"/>
</dbReference>
<evidence type="ECO:0000313" key="1">
    <source>
        <dbReference type="EMBL" id="KKK87199.1"/>
    </source>
</evidence>
<gene>
    <name evidence="1" type="ORF">LCGC14_2755640</name>
</gene>
<sequence length="102" mass="11894">MRKIYSPEGTNCPWQVRYHSQDGTPTWPTFRTETEADKFMSRFKVYELTPNDFDGGTDERDNEIIWVIAEDPPTMDGFYTIEINIALDSAGIDYVIDYVKEK</sequence>
<comment type="caution">
    <text evidence="1">The sequence shown here is derived from an EMBL/GenBank/DDBJ whole genome shotgun (WGS) entry which is preliminary data.</text>
</comment>
<accession>A0A0F9B922</accession>
<name>A0A0F9B922_9ZZZZ</name>
<protein>
    <submittedName>
        <fullName evidence="1">Uncharacterized protein</fullName>
    </submittedName>
</protein>
<reference evidence="1" key="1">
    <citation type="journal article" date="2015" name="Nature">
        <title>Complex archaea that bridge the gap between prokaryotes and eukaryotes.</title>
        <authorList>
            <person name="Spang A."/>
            <person name="Saw J.H."/>
            <person name="Jorgensen S.L."/>
            <person name="Zaremba-Niedzwiedzka K."/>
            <person name="Martijn J."/>
            <person name="Lind A.E."/>
            <person name="van Eijk R."/>
            <person name="Schleper C."/>
            <person name="Guy L."/>
            <person name="Ettema T.J."/>
        </authorList>
    </citation>
    <scope>NUCLEOTIDE SEQUENCE</scope>
</reference>
<proteinExistence type="predicted"/>